<feature type="compositionally biased region" description="Polar residues" evidence="1">
    <location>
        <begin position="293"/>
        <end position="303"/>
    </location>
</feature>
<organism evidence="3 4">
    <name type="scientific">Symbiodinium pilosum</name>
    <name type="common">Dinoflagellate</name>
    <dbReference type="NCBI Taxonomy" id="2952"/>
    <lineage>
        <taxon>Eukaryota</taxon>
        <taxon>Sar</taxon>
        <taxon>Alveolata</taxon>
        <taxon>Dinophyceae</taxon>
        <taxon>Suessiales</taxon>
        <taxon>Symbiodiniaceae</taxon>
        <taxon>Symbiodinium</taxon>
    </lineage>
</organism>
<feature type="signal peptide" evidence="2">
    <location>
        <begin position="1"/>
        <end position="18"/>
    </location>
</feature>
<proteinExistence type="predicted"/>
<protein>
    <submittedName>
        <fullName evidence="3">Uncharacterized protein</fullName>
    </submittedName>
</protein>
<dbReference type="AlphaFoldDB" id="A0A812VM10"/>
<comment type="caution">
    <text evidence="3">The sequence shown here is derived from an EMBL/GenBank/DDBJ whole genome shotgun (WGS) entry which is preliminary data.</text>
</comment>
<reference evidence="3" key="1">
    <citation type="submission" date="2021-02" db="EMBL/GenBank/DDBJ databases">
        <authorList>
            <person name="Dougan E. K."/>
            <person name="Rhodes N."/>
            <person name="Thang M."/>
            <person name="Chan C."/>
        </authorList>
    </citation>
    <scope>NUCLEOTIDE SEQUENCE</scope>
</reference>
<feature type="region of interest" description="Disordered" evidence="1">
    <location>
        <begin position="279"/>
        <end position="306"/>
    </location>
</feature>
<evidence type="ECO:0000256" key="1">
    <source>
        <dbReference type="SAM" id="MobiDB-lite"/>
    </source>
</evidence>
<feature type="chain" id="PRO_5032985222" evidence="2">
    <location>
        <begin position="19"/>
        <end position="464"/>
    </location>
</feature>
<accession>A0A812VM10</accession>
<sequence>MANSLLWRLVFRIDLAVAKPKGKAKAGNGKGKFKVCRGCRRKIPISELAPNFWGDWACKRALDNIYKLAGRQGPKAVEFVKECRADDDKCFNMIQSYLEACPETLESVCGKRRGQWSVVKYQERVVAAAGLVRDCIGEMQWKKLWLEFAVTARGGKLTDEAAAAKWAEWERLKEAKDPSIVFDHKGPEGALRFWVHTSDQIIFRNEYKREKEIIAEGEQVKKGTDDDINRMRPDLLRNHSTEDMDFSGVASAMVSNGFEAFQGQDGFVLDVLDLKVDGEGESQAESKGDGPGQASSAEQSTPVKQKIWVERDKQVSAAHRMATVALDNFVTKCERQHKRQSDEFEELMGGFSEEDRPKFLGEIRTYEVRLEALGLVLTTNNAGEEKLKQFIGRFASAHHGETEGAAVAALELGQGPPCESYLQLRQLRASLEALIEKYHTCAQPKMLKDSLCVCKAQISQCSPG</sequence>
<keyword evidence="2" id="KW-0732">Signal</keyword>
<gene>
    <name evidence="3" type="ORF">SPIL2461_LOCUS17203</name>
</gene>
<dbReference type="Proteomes" id="UP000649617">
    <property type="component" value="Unassembled WGS sequence"/>
</dbReference>
<dbReference type="OrthoDB" id="420257at2759"/>
<feature type="compositionally biased region" description="Basic and acidic residues" evidence="1">
    <location>
        <begin position="279"/>
        <end position="288"/>
    </location>
</feature>
<evidence type="ECO:0000313" key="4">
    <source>
        <dbReference type="Proteomes" id="UP000649617"/>
    </source>
</evidence>
<dbReference type="EMBL" id="CAJNIZ010043006">
    <property type="protein sequence ID" value="CAE7646848.1"/>
    <property type="molecule type" value="Genomic_DNA"/>
</dbReference>
<evidence type="ECO:0000313" key="3">
    <source>
        <dbReference type="EMBL" id="CAE7646848.1"/>
    </source>
</evidence>
<keyword evidence="4" id="KW-1185">Reference proteome</keyword>
<evidence type="ECO:0000256" key="2">
    <source>
        <dbReference type="SAM" id="SignalP"/>
    </source>
</evidence>
<name>A0A812VM10_SYMPI</name>